<gene>
    <name evidence="1" type="ORF">QFC21_000068</name>
</gene>
<organism evidence="1 2">
    <name type="scientific">Naganishia friedmannii</name>
    <dbReference type="NCBI Taxonomy" id="89922"/>
    <lineage>
        <taxon>Eukaryota</taxon>
        <taxon>Fungi</taxon>
        <taxon>Dikarya</taxon>
        <taxon>Basidiomycota</taxon>
        <taxon>Agaricomycotina</taxon>
        <taxon>Tremellomycetes</taxon>
        <taxon>Filobasidiales</taxon>
        <taxon>Filobasidiaceae</taxon>
        <taxon>Naganishia</taxon>
    </lineage>
</organism>
<dbReference type="Proteomes" id="UP001227268">
    <property type="component" value="Unassembled WGS sequence"/>
</dbReference>
<name>A0ACC2WBC1_9TREE</name>
<accession>A0ACC2WBC1</accession>
<proteinExistence type="predicted"/>
<sequence length="1586" mass="171488">MSDLETDMEPQSPDGQGLDDCRSPTGTIKRVPSLETSVSSLVDESGEGRRLEGGDDVCEIESDGTQGNETKGQGKPSYSHIVKSGTTPGGANGESNPGLLPPSTPARSNPYQQPVQAQQQYLTAPPSANLARSSRSTSRTRPAPPFTPGFTSRQVSYADRGAKASRSLSRVRRTDGMMGDAMGALQREGDAFSDEEYDMEPRRRFINQSTPQRPHLGKAATTAALSRRERRNDDDDDDDRALGQDDEVLIRDRGEDLIRKRMRERKKAKRLASTSANNAAREVRARDFATFPATQPTTPFFAGNDGYNDNSFPGGSLSSVPPTPRMNANEQRAGSVGRATSTSRSRTGGRIGMSSSTPGLGNLPTDSAAYDYFPPYTSKGTNTAFSVGSRPGPLRQQQQRQSSYDEDAVEEVSTPTALEATDPSNAFENTRATPASSSANAVDLDFLGPSDIGDRGKAQREPRQQPYSTSSYPSRSQSRAPSVLSDVISDVVREAEERSSARGGDSRRMSEDATDDDDDERGENGEDIAEDDEEQSGDEDDEDEEGVTVRDRQDAINIEHPFGLPIWKPALYKKSRSVTRNAEKALHSIPSAAAERHLLPGNILWTLIFGWWLALVCFILAILVFVIEFVTSGGRVRARVPGEMAYAKTIAGLGWYLGWPFGKYVEGKGVFVPAHDEEEGSEEEDAGTDSNRTRNQQMESGSDSQRQGQGMGRTPEPSLSHPKSEDAFNATVSASPSGVMLSPASERQQLLPRTTRPEHAQAHGVTFGGVNNGQARDSLYGAIGTTRSKAPEGSFRQKRGTILSRLIGGAAYWIAFCGVIAPVLGIICLLCWGGVITIPMAKLTWKLLKLMAFRPLEIKFRSAPKVIEVVNTAGSSGGDDDHATENQSNGNAASSGSPNERSVIRPARLKAGQLAPTAGPDSTVLLCTYRALGFGLYKYTVGGVNIIFVNLLPLVFFTIIDGFVLLPAVERAQHRGERINPVLAFLASQALIFILSLASVIPLSYFIGMAVASISAQSSIGMGAVINATFGSIIEIILYGIALTQGKGKLVEGSIVGSILAGVLLMPGLSMVSGAFKRKEQRFNAKSAGVTSTMLIMAIIGTLTPTLFYQTYGSFELKCDGCPDTPPIEVHDEFSLDILQGQRQPWNCERCFYVHPDPAHDVFYQEQVKGLMYICASILVLAYLIGLWFSLRTHASQIWQNPQQLMRLDEVPVGAMHPAHRTTVYQRLTPQAVMQQLLPTVKPLDHTPASAPAATRRNTRSESQPFRSPARPSRQPSYAGRLDYGQPVSRPQRTASLLSSVSHTPLMNATPRMPTQAAQQHKPNNNNELSDLQLPPHIEGEAFSTEEFTRAVAVATVNALKSHENAVAREWRQAKATALPQIDGVAPPATTAIGQPDGGHAGHEGPSWSRTVSTCVLLGCTVLYAIIAEILVDVVDVVLQGSGIDEKFLGVSLFALVPNTTEFMNAISFALGGNIALSMEIGSAYALQVCLLQIPAMVAFSAFYDPGKMGQMVDTFTLIFPRWDVISIILSIFLLTYTYIEARSNYHRGSMLVLSYIVLAAGFYFAPSGDTVGNGDPGLLAFFARG</sequence>
<evidence type="ECO:0000313" key="1">
    <source>
        <dbReference type="EMBL" id="KAJ9108748.1"/>
    </source>
</evidence>
<dbReference type="EMBL" id="JASBWT010000001">
    <property type="protein sequence ID" value="KAJ9108748.1"/>
    <property type="molecule type" value="Genomic_DNA"/>
</dbReference>
<evidence type="ECO:0000313" key="2">
    <source>
        <dbReference type="Proteomes" id="UP001227268"/>
    </source>
</evidence>
<keyword evidence="2" id="KW-1185">Reference proteome</keyword>
<reference evidence="1" key="1">
    <citation type="submission" date="2023-04" db="EMBL/GenBank/DDBJ databases">
        <title>Draft Genome sequencing of Naganishia species isolated from polar environments using Oxford Nanopore Technology.</title>
        <authorList>
            <person name="Leo P."/>
            <person name="Venkateswaran K."/>
        </authorList>
    </citation>
    <scope>NUCLEOTIDE SEQUENCE</scope>
    <source>
        <strain evidence="1">MNA-CCFEE 5423</strain>
    </source>
</reference>
<protein>
    <submittedName>
        <fullName evidence="1">Uncharacterized protein</fullName>
    </submittedName>
</protein>
<comment type="caution">
    <text evidence="1">The sequence shown here is derived from an EMBL/GenBank/DDBJ whole genome shotgun (WGS) entry which is preliminary data.</text>
</comment>